<evidence type="ECO:0000256" key="1">
    <source>
        <dbReference type="SAM" id="MobiDB-lite"/>
    </source>
</evidence>
<feature type="compositionally biased region" description="Basic residues" evidence="1">
    <location>
        <begin position="537"/>
        <end position="551"/>
    </location>
</feature>
<feature type="region of interest" description="Disordered" evidence="1">
    <location>
        <begin position="746"/>
        <end position="838"/>
    </location>
</feature>
<feature type="compositionally biased region" description="Polar residues" evidence="1">
    <location>
        <begin position="97"/>
        <end position="108"/>
    </location>
</feature>
<feature type="compositionally biased region" description="Polar residues" evidence="1">
    <location>
        <begin position="36"/>
        <end position="46"/>
    </location>
</feature>
<feature type="compositionally biased region" description="Low complexity" evidence="1">
    <location>
        <begin position="633"/>
        <end position="647"/>
    </location>
</feature>
<dbReference type="Proteomes" id="UP000095282">
    <property type="component" value="Unplaced"/>
</dbReference>
<protein>
    <submittedName>
        <fullName evidence="3">PWWP domain-containing protein</fullName>
    </submittedName>
</protein>
<name>A0A1I7TLP3_9PELO</name>
<feature type="compositionally biased region" description="Polar residues" evidence="1">
    <location>
        <begin position="678"/>
        <end position="715"/>
    </location>
</feature>
<feature type="compositionally biased region" description="Polar residues" evidence="1">
    <location>
        <begin position="348"/>
        <end position="370"/>
    </location>
</feature>
<feature type="compositionally biased region" description="Low complexity" evidence="1">
    <location>
        <begin position="68"/>
        <end position="96"/>
    </location>
</feature>
<proteinExistence type="predicted"/>
<evidence type="ECO:0000313" key="3">
    <source>
        <dbReference type="WBParaSite" id="Csp11.Scaffold628.g7158.t1"/>
    </source>
</evidence>
<keyword evidence="2" id="KW-1185">Reference proteome</keyword>
<feature type="compositionally biased region" description="Polar residues" evidence="1">
    <location>
        <begin position="596"/>
        <end position="632"/>
    </location>
</feature>
<accession>A0A1I7TLP3</accession>
<reference evidence="3" key="1">
    <citation type="submission" date="2016-11" db="UniProtKB">
        <authorList>
            <consortium name="WormBaseParasite"/>
        </authorList>
    </citation>
    <scope>IDENTIFICATION</scope>
</reference>
<organism evidence="2 3">
    <name type="scientific">Caenorhabditis tropicalis</name>
    <dbReference type="NCBI Taxonomy" id="1561998"/>
    <lineage>
        <taxon>Eukaryota</taxon>
        <taxon>Metazoa</taxon>
        <taxon>Ecdysozoa</taxon>
        <taxon>Nematoda</taxon>
        <taxon>Chromadorea</taxon>
        <taxon>Rhabditida</taxon>
        <taxon>Rhabditina</taxon>
        <taxon>Rhabditomorpha</taxon>
        <taxon>Rhabditoidea</taxon>
        <taxon>Rhabditidae</taxon>
        <taxon>Peloderinae</taxon>
        <taxon>Caenorhabditis</taxon>
    </lineage>
</organism>
<dbReference type="WBParaSite" id="Csp11.Scaffold628.g7158.t1">
    <property type="protein sequence ID" value="Csp11.Scaffold628.g7158.t1"/>
    <property type="gene ID" value="Csp11.Scaffold628.g7158"/>
</dbReference>
<feature type="compositionally biased region" description="Polar residues" evidence="1">
    <location>
        <begin position="164"/>
        <end position="181"/>
    </location>
</feature>
<feature type="compositionally biased region" description="Polar residues" evidence="1">
    <location>
        <begin position="746"/>
        <end position="772"/>
    </location>
</feature>
<feature type="compositionally biased region" description="Low complexity" evidence="1">
    <location>
        <begin position="320"/>
        <end position="335"/>
    </location>
</feature>
<sequence>MAPPKKKKSSESTSNLTPIGNSSCDSPVFAVPRSTARINAQRNATTGEPKPPLAVRRLESTLVERQSPGRSSRNSRGTRTPTPGSSRSSSVGTSTSCQTPTLQLLRSSTETRESKPLILKKFDFASMKTEVDPRETPTELTDQNVVQNFKVPGTSKPFEIIQTGPSPSPTMLSTAPSTSQKPPEPEETNPMLQPVTMAHGNFLISKVDTGLLMGIQYIKNMSKQRVQLCSACHCLLAPRTTTSTQTETETETVVQQKNKRNRGPQTNTPRTSVTAVTGSNVRSVIQKKRGSLTTAQKKTGGSARRSLNTAQKNAPTKTISSASQVLASSSTSSSTHDPAADTNVRPELQQTPDFSASTPMTAEGSTNHPSSVGRKWKSSRLVTTAPRGRSRSSSASSNNDWPVTDNNVRPEPQQTYDFSPPTPRATGRSTNRFSNVGRKRKSNQMITNASRGLSRSSSVSSNDDWPFTDNNVHLEQQRTNHFSTPTENRESMNRSSNNRGKPTSNELTGTAARSRSSSYVSTTSNESDWETPAASVRPKKYPTNRGTRRSGNRSSNNGGILTSNQSIPIAARGLSRSPSFSSVHDPLVTHRSARQELQQTGDFSTSSPMTNQRSMRNSSNIGRKRTSNQTIPAASQGLSSSSSGTAAHVQPSIDTRVPELEQNDFSNPEPRATERSMDTSSNVTEWLASNRTTLTASRRRSNSSVSTLGDPSNRSIPDINVRLKHQQTYNFSTPTLCINESFQARSPASSVSSINGQLDTQRNTRPDQQQINDAAPMATGRSRNRAPNNRGMSTSNQIVPIAAQVRDSSSSSESDHGRQSPIQPRLPPKRRRELTASERIDRSISSVINMPRQDFVKAVAKMESFHRPLSPAPTNTPTYSSNEWLVVTDIPSLKRTKNDPRPLPECFSSKNIYNTAVQNRIDIDKRYWRMFLNNRRQFDTDMESEFDPADLPVLRDRFNRNWEDLRGFVDETIHLNYTTRKIEFYFNYRNAAWKKRLAQSESPEREVQVKREPIS</sequence>
<feature type="compositionally biased region" description="Low complexity" evidence="1">
    <location>
        <begin position="513"/>
        <end position="526"/>
    </location>
</feature>
<feature type="compositionally biased region" description="Polar residues" evidence="1">
    <location>
        <begin position="291"/>
        <end position="319"/>
    </location>
</feature>
<feature type="compositionally biased region" description="Low complexity" evidence="1">
    <location>
        <begin position="241"/>
        <end position="256"/>
    </location>
</feature>
<feature type="compositionally biased region" description="Polar residues" evidence="1">
    <location>
        <begin position="15"/>
        <end position="25"/>
    </location>
</feature>
<feature type="compositionally biased region" description="Polar residues" evidence="1">
    <location>
        <begin position="398"/>
        <end position="417"/>
    </location>
</feature>
<feature type="region of interest" description="Disordered" evidence="1">
    <location>
        <begin position="241"/>
        <end position="566"/>
    </location>
</feature>
<feature type="compositionally biased region" description="Polar residues" evidence="1">
    <location>
        <begin position="468"/>
        <end position="486"/>
    </location>
</feature>
<feature type="compositionally biased region" description="Polar residues" evidence="1">
    <location>
        <begin position="785"/>
        <end position="798"/>
    </location>
</feature>
<evidence type="ECO:0000313" key="2">
    <source>
        <dbReference type="Proteomes" id="UP000095282"/>
    </source>
</evidence>
<feature type="region of interest" description="Disordered" evidence="1">
    <location>
        <begin position="1"/>
        <end position="113"/>
    </location>
</feature>
<feature type="region of interest" description="Disordered" evidence="1">
    <location>
        <begin position="596"/>
        <end position="716"/>
    </location>
</feature>
<feature type="compositionally biased region" description="Polar residues" evidence="1">
    <location>
        <begin position="263"/>
        <end position="283"/>
    </location>
</feature>
<dbReference type="AlphaFoldDB" id="A0A1I7TLP3"/>
<feature type="compositionally biased region" description="Low complexity" evidence="1">
    <location>
        <begin position="450"/>
        <end position="461"/>
    </location>
</feature>
<feature type="region of interest" description="Disordered" evidence="1">
    <location>
        <begin position="164"/>
        <end position="188"/>
    </location>
</feature>